<dbReference type="GO" id="GO:1904680">
    <property type="term" value="F:peptide transmembrane transporter activity"/>
    <property type="evidence" value="ECO:0007669"/>
    <property type="project" value="TreeGrafter"/>
</dbReference>
<dbReference type="PANTHER" id="PTHR30290">
    <property type="entry name" value="PERIPLASMIC BINDING COMPONENT OF ABC TRANSPORTER"/>
    <property type="match status" value="1"/>
</dbReference>
<evidence type="ECO:0000256" key="2">
    <source>
        <dbReference type="ARBA" id="ARBA00005695"/>
    </source>
</evidence>
<proteinExistence type="inferred from homology"/>
<feature type="transmembrane region" description="Helical" evidence="5">
    <location>
        <begin position="725"/>
        <end position="746"/>
    </location>
</feature>
<evidence type="ECO:0000313" key="7">
    <source>
        <dbReference type="EMBL" id="KAK87126.1"/>
    </source>
</evidence>
<comment type="caution">
    <text evidence="7">The sequence shown here is derived from an EMBL/GenBank/DDBJ whole genome shotgun (WGS) entry which is preliminary data.</text>
</comment>
<comment type="subcellular location">
    <subcellularLocation>
        <location evidence="1">Cell envelope</location>
    </subcellularLocation>
</comment>
<dbReference type="AlphaFoldDB" id="A0A158M184"/>
<dbReference type="EMBL" id="JFZZ01000141">
    <property type="protein sequence ID" value="KAK87126.1"/>
    <property type="molecule type" value="Genomic_DNA"/>
</dbReference>
<evidence type="ECO:0000259" key="6">
    <source>
        <dbReference type="Pfam" id="PF00496"/>
    </source>
</evidence>
<evidence type="ECO:0000313" key="8">
    <source>
        <dbReference type="Proteomes" id="UP000026682"/>
    </source>
</evidence>
<dbReference type="Proteomes" id="UP000026682">
    <property type="component" value="Unassembled WGS sequence"/>
</dbReference>
<reference evidence="7 8" key="1">
    <citation type="submission" date="2014-03" db="EMBL/GenBank/DDBJ databases">
        <title>Genome sequence of Bordetella holmseii.</title>
        <authorList>
            <person name="Harvill E."/>
            <person name="Goodfield L.L."/>
            <person name="Ivanov Y."/>
            <person name="Meyer J.A."/>
            <person name="Newth C."/>
            <person name="Cassiday P."/>
            <person name="Tondella M.L."/>
            <person name="Liao P."/>
            <person name="Zimmerman J."/>
            <person name="Meert K."/>
            <person name="Wessel D."/>
            <person name="Berger J."/>
            <person name="Dean J.M."/>
            <person name="Holubkov R."/>
            <person name="Burr J."/>
            <person name="Liu T."/>
            <person name="Brinkac L.M."/>
            <person name="Sanka R."/>
            <person name="Kim M."/>
            <person name="Losada L."/>
        </authorList>
    </citation>
    <scope>NUCLEOTIDE SEQUENCE [LARGE SCALE GENOMIC DNA]</scope>
    <source>
        <strain evidence="7 8">CDC-H585-BH</strain>
    </source>
</reference>
<dbReference type="PANTHER" id="PTHR30290:SF10">
    <property type="entry name" value="PERIPLASMIC OLIGOPEPTIDE-BINDING PROTEIN-RELATED"/>
    <property type="match status" value="1"/>
</dbReference>
<keyword evidence="3" id="KW-0813">Transport</keyword>
<evidence type="ECO:0000256" key="5">
    <source>
        <dbReference type="SAM" id="Phobius"/>
    </source>
</evidence>
<dbReference type="GO" id="GO:0030313">
    <property type="term" value="C:cell envelope"/>
    <property type="evidence" value="ECO:0007669"/>
    <property type="project" value="UniProtKB-SubCell"/>
</dbReference>
<gene>
    <name evidence="7" type="ORF">L497_0643</name>
</gene>
<dbReference type="SUPFAM" id="SSF53850">
    <property type="entry name" value="Periplasmic binding protein-like II"/>
    <property type="match status" value="1"/>
</dbReference>
<organism evidence="7 8">
    <name type="scientific">Bordetella holmesii CDC-H585-BH</name>
    <dbReference type="NCBI Taxonomy" id="1331206"/>
    <lineage>
        <taxon>Bacteria</taxon>
        <taxon>Pseudomonadati</taxon>
        <taxon>Pseudomonadota</taxon>
        <taxon>Betaproteobacteria</taxon>
        <taxon>Burkholderiales</taxon>
        <taxon>Alcaligenaceae</taxon>
        <taxon>Bordetella</taxon>
    </lineage>
</organism>
<dbReference type="GO" id="GO:0015833">
    <property type="term" value="P:peptide transport"/>
    <property type="evidence" value="ECO:0007669"/>
    <property type="project" value="TreeGrafter"/>
</dbReference>
<accession>A0A158M184</accession>
<dbReference type="Gene3D" id="3.10.105.10">
    <property type="entry name" value="Dipeptide-binding Protein, Domain 3"/>
    <property type="match status" value="1"/>
</dbReference>
<keyword evidence="5" id="KW-1133">Transmembrane helix</keyword>
<dbReference type="Pfam" id="PF00496">
    <property type="entry name" value="SBP_bac_5"/>
    <property type="match status" value="1"/>
</dbReference>
<dbReference type="Gene3D" id="3.40.190.10">
    <property type="entry name" value="Periplasmic binding protein-like II"/>
    <property type="match status" value="1"/>
</dbReference>
<keyword evidence="5" id="KW-0472">Membrane</keyword>
<sequence length="762" mass="86251">MFAILLAQKTGYVLMTLQRISGSLLRGGLALFTMVAVLAGCSRESPINSPYLSGALADNTLYTAFVKRSPKYLDPASSYSTDETPYTYNIYEPLYGYHYLKRPYELIPRAASEISHPVYLDAQGQPLPDDTPGDRVAESVYDIKLRPGIRYQPHPSFARKEDGSYAYYPLAAGELDDKFYIPDFAQTGSRELTAHDYVYAFRRLASPRVVSPIYSLMAEYVVGMQQYGDHLRERDRAQRQGLAAGKHDLPWLDLRPADGFDGVQALDDHTLRIRVKGKYPQFKYWLAMTFTAPVPWEADRFYSQPGMAEHDLSLNTWPVGTGPYMLVESRPNWRHVLARNPNFHGEAYPCDGEPGDKEAGLLADCGKPTPFIDKVVFSVEKEALPLSGKFLQGYYDVPQVERGEYGVSMLVAAGDSQDKAALYRERGIRLPTTVETSNWYMGFNWLDPVVGKGDTPQQAERNRKLRQAISIAFDWEEYINIFENGQAAVAYGPVPPGVLGYQPLPQGYNPKVYDLVDGKPVRKSLDVARRLLAEAGYPDGRNAETGAPLVLYYDAMSGAGSNPQFDWMRRQLGKIGIQMDIRSTDYNRFQDKMRRGSAQLFLWGWNADYPDAENFLFLLYGPNAKAKNGGENAANYENPEFDRLFEQMKFLDDGPEKEAIIARMVEVVRRDAVWMFGFFPMSGGAYQQWVGNAKPTQMVRNTLQYMKVDPALRVQKTDQWNSPHWWPLGVLVLLLALAIIPSYITLKRRERQTAFGTRERQS</sequence>
<dbReference type="CDD" id="cd08505">
    <property type="entry name" value="PBP2_NikA_DppA_OppA_like_18"/>
    <property type="match status" value="1"/>
</dbReference>
<evidence type="ECO:0000256" key="3">
    <source>
        <dbReference type="ARBA" id="ARBA00022448"/>
    </source>
</evidence>
<name>A0A158M184_9BORD</name>
<evidence type="ECO:0000256" key="1">
    <source>
        <dbReference type="ARBA" id="ARBA00004196"/>
    </source>
</evidence>
<keyword evidence="4" id="KW-0732">Signal</keyword>
<keyword evidence="5" id="KW-0812">Transmembrane</keyword>
<feature type="domain" description="Solute-binding protein family 5" evidence="6">
    <location>
        <begin position="191"/>
        <end position="625"/>
    </location>
</feature>
<evidence type="ECO:0000256" key="4">
    <source>
        <dbReference type="ARBA" id="ARBA00022729"/>
    </source>
</evidence>
<dbReference type="PATRIC" id="fig|1331206.3.peg.3409"/>
<protein>
    <submittedName>
        <fullName evidence="7">ABC transporter, substrate-binding protein, family 5</fullName>
    </submittedName>
</protein>
<dbReference type="InterPro" id="IPR000914">
    <property type="entry name" value="SBP_5_dom"/>
</dbReference>
<dbReference type="InterPro" id="IPR039424">
    <property type="entry name" value="SBP_5"/>
</dbReference>
<dbReference type="STRING" id="35814.BBB42_06535"/>
<comment type="similarity">
    <text evidence="2">Belongs to the bacterial solute-binding protein 5 family.</text>
</comment>